<evidence type="ECO:0000313" key="2">
    <source>
        <dbReference type="Proteomes" id="UP000288805"/>
    </source>
</evidence>
<gene>
    <name evidence="1" type="primary">NUP214_4</name>
    <name evidence="1" type="ORF">CK203_009727</name>
</gene>
<dbReference type="GO" id="GO:0006405">
    <property type="term" value="P:RNA export from nucleus"/>
    <property type="evidence" value="ECO:0007669"/>
    <property type="project" value="InterPro"/>
</dbReference>
<dbReference type="Proteomes" id="UP000288805">
    <property type="component" value="Unassembled WGS sequence"/>
</dbReference>
<dbReference type="EMBL" id="QGNW01000026">
    <property type="protein sequence ID" value="RVX12871.1"/>
    <property type="molecule type" value="Genomic_DNA"/>
</dbReference>
<sequence>MQGIVKQATDSRYWDLWSRQKLASELELKRRNILKINQDLTNQLIELERHFNALSLINLVKMVAIMWVGELFKVDLVLQGMRN</sequence>
<dbReference type="PANTHER" id="PTHR34418">
    <property type="entry name" value="NUCLEAR PORE COMPLEX PROTEIN NUP214 ISOFORM X1"/>
    <property type="match status" value="1"/>
</dbReference>
<dbReference type="AlphaFoldDB" id="A0A438JV69"/>
<evidence type="ECO:0000313" key="1">
    <source>
        <dbReference type="EMBL" id="RVX12871.1"/>
    </source>
</evidence>
<dbReference type="GO" id="GO:0017056">
    <property type="term" value="F:structural constituent of nuclear pore"/>
    <property type="evidence" value="ECO:0007669"/>
    <property type="project" value="InterPro"/>
</dbReference>
<name>A0A438JV69_VITVI</name>
<dbReference type="InterPro" id="IPR044694">
    <property type="entry name" value="NUP214"/>
</dbReference>
<comment type="caution">
    <text evidence="1">The sequence shown here is derived from an EMBL/GenBank/DDBJ whole genome shotgun (WGS) entry which is preliminary data.</text>
</comment>
<dbReference type="PANTHER" id="PTHR34418:SF3">
    <property type="entry name" value="NUCLEAR PORE COMPLEX PROTEIN NUP214"/>
    <property type="match status" value="1"/>
</dbReference>
<accession>A0A438JV69</accession>
<organism evidence="1 2">
    <name type="scientific">Vitis vinifera</name>
    <name type="common">Grape</name>
    <dbReference type="NCBI Taxonomy" id="29760"/>
    <lineage>
        <taxon>Eukaryota</taxon>
        <taxon>Viridiplantae</taxon>
        <taxon>Streptophyta</taxon>
        <taxon>Embryophyta</taxon>
        <taxon>Tracheophyta</taxon>
        <taxon>Spermatophyta</taxon>
        <taxon>Magnoliopsida</taxon>
        <taxon>eudicotyledons</taxon>
        <taxon>Gunneridae</taxon>
        <taxon>Pentapetalae</taxon>
        <taxon>rosids</taxon>
        <taxon>Vitales</taxon>
        <taxon>Vitaceae</taxon>
        <taxon>Viteae</taxon>
        <taxon>Vitis</taxon>
    </lineage>
</organism>
<proteinExistence type="predicted"/>
<protein>
    <submittedName>
        <fullName evidence="1">Nuclear pore complex protein NUP214</fullName>
    </submittedName>
</protein>
<reference evidence="1 2" key="1">
    <citation type="journal article" date="2018" name="PLoS Genet.">
        <title>Population sequencing reveals clonal diversity and ancestral inbreeding in the grapevine cultivar Chardonnay.</title>
        <authorList>
            <person name="Roach M.J."/>
            <person name="Johnson D.L."/>
            <person name="Bohlmann J."/>
            <person name="van Vuuren H.J."/>
            <person name="Jones S.J."/>
            <person name="Pretorius I.S."/>
            <person name="Schmidt S.A."/>
            <person name="Borneman A.R."/>
        </authorList>
    </citation>
    <scope>NUCLEOTIDE SEQUENCE [LARGE SCALE GENOMIC DNA]</scope>
    <source>
        <strain evidence="2">cv. Chardonnay</strain>
        <tissue evidence="1">Leaf</tissue>
    </source>
</reference>